<gene>
    <name evidence="1" type="ORF">KIN20_034560</name>
</gene>
<organism evidence="1 2">
    <name type="scientific">Parelaphostrongylus tenuis</name>
    <name type="common">Meningeal worm</name>
    <dbReference type="NCBI Taxonomy" id="148309"/>
    <lineage>
        <taxon>Eukaryota</taxon>
        <taxon>Metazoa</taxon>
        <taxon>Ecdysozoa</taxon>
        <taxon>Nematoda</taxon>
        <taxon>Chromadorea</taxon>
        <taxon>Rhabditida</taxon>
        <taxon>Rhabditina</taxon>
        <taxon>Rhabditomorpha</taxon>
        <taxon>Strongyloidea</taxon>
        <taxon>Metastrongylidae</taxon>
        <taxon>Parelaphostrongylus</taxon>
    </lineage>
</organism>
<dbReference type="AlphaFoldDB" id="A0AAD5RAK1"/>
<dbReference type="EMBL" id="JAHQIW010007138">
    <property type="protein sequence ID" value="KAJ1372408.1"/>
    <property type="molecule type" value="Genomic_DNA"/>
</dbReference>
<keyword evidence="2" id="KW-1185">Reference proteome</keyword>
<sequence length="114" mass="12819">MLQVASMENCLRIQPASLLYEWANATLIRVDGLHQVTVTMSGLVLKYIHLMFKAIYHTVCIKSVRVVAEGIVICFQAQTCSNLQTHKDILSQKDVTHSQRRKISFLAVGCADTR</sequence>
<reference evidence="1" key="1">
    <citation type="submission" date="2021-06" db="EMBL/GenBank/DDBJ databases">
        <title>Parelaphostrongylus tenuis whole genome reference sequence.</title>
        <authorList>
            <person name="Garwood T.J."/>
            <person name="Larsen P.A."/>
            <person name="Fountain-Jones N.M."/>
            <person name="Garbe J.R."/>
            <person name="Macchietto M.G."/>
            <person name="Kania S.A."/>
            <person name="Gerhold R.W."/>
            <person name="Richards J.E."/>
            <person name="Wolf T.M."/>
        </authorList>
    </citation>
    <scope>NUCLEOTIDE SEQUENCE</scope>
    <source>
        <strain evidence="1">MNPRO001-30</strain>
        <tissue evidence="1">Meninges</tissue>
    </source>
</reference>
<dbReference type="Proteomes" id="UP001196413">
    <property type="component" value="Unassembled WGS sequence"/>
</dbReference>
<comment type="caution">
    <text evidence="1">The sequence shown here is derived from an EMBL/GenBank/DDBJ whole genome shotgun (WGS) entry which is preliminary data.</text>
</comment>
<protein>
    <submittedName>
        <fullName evidence="1">Uncharacterized protein</fullName>
    </submittedName>
</protein>
<name>A0AAD5RAK1_PARTN</name>
<evidence type="ECO:0000313" key="2">
    <source>
        <dbReference type="Proteomes" id="UP001196413"/>
    </source>
</evidence>
<accession>A0AAD5RAK1</accession>
<evidence type="ECO:0000313" key="1">
    <source>
        <dbReference type="EMBL" id="KAJ1372408.1"/>
    </source>
</evidence>
<proteinExistence type="predicted"/>